<sequence length="532" mass="60724">MNDDCRNREAHIRERMEKFCAEYRISLDEIAADENALQKLAEQSTKQVSLAKTKLLERRRLRNVFKRRANSLQKSTLSLSQFLKAYPGLSEISKGADAQYGSLISGSLLLLIRIAESKEGRETAITSAFDDITRSWIGDSGRLRLYADAYPASPRMKSFVADVYLSIGELAIESAEYYSRPPYVRFWQAIRRPPELGIDKKVDEIKRATSEVIREGDAKLVKSHAEQEKLWRDQRSQRSKDRLSQIEAKLGIKWTTANSDTFITQCRMLHANAFAEAVRRRSNKKLQQISIELVEELGLYQPWNQATGSSVLILSGYNFDMYETGLYLCWLSPFTTTLADIHLSNQFPGSKNRVLFFSAYRDEASRFQKRTELPDLDQLLNSLILQMLHWDNFLEEHGHLVEGNMNVGIRERIEMLKDLLGVCKSSDKLYLIIDRIDGIRAPDDDESCEDSVSRNLGLILEIIDTASCTVRMVVVADASGWSKVRTETDMEGRWKIWKRQIGLSKFSMICKVGWNQAEITHAQGVSGRLGVL</sequence>
<gene>
    <name evidence="2" type="ORF">HETSPECPRED_010519</name>
</gene>
<feature type="domain" description="DUF7708" evidence="1">
    <location>
        <begin position="78"/>
        <end position="217"/>
    </location>
</feature>
<proteinExistence type="predicted"/>
<evidence type="ECO:0000259" key="1">
    <source>
        <dbReference type="Pfam" id="PF24809"/>
    </source>
</evidence>
<reference evidence="2" key="1">
    <citation type="submission" date="2021-03" db="EMBL/GenBank/DDBJ databases">
        <authorList>
            <person name="Tagirdzhanova G."/>
        </authorList>
    </citation>
    <scope>NUCLEOTIDE SEQUENCE</scope>
</reference>
<dbReference type="InterPro" id="IPR056125">
    <property type="entry name" value="DUF7708"/>
</dbReference>
<dbReference type="AlphaFoldDB" id="A0A8H3G6D2"/>
<dbReference type="Proteomes" id="UP000664521">
    <property type="component" value="Unassembled WGS sequence"/>
</dbReference>
<accession>A0A8H3G6D2</accession>
<protein>
    <recommendedName>
        <fullName evidence="1">DUF7708 domain-containing protein</fullName>
    </recommendedName>
</protein>
<evidence type="ECO:0000313" key="2">
    <source>
        <dbReference type="EMBL" id="CAF9936991.1"/>
    </source>
</evidence>
<dbReference type="Pfam" id="PF24809">
    <property type="entry name" value="DUF7708"/>
    <property type="match status" value="1"/>
</dbReference>
<dbReference type="EMBL" id="CAJPDS010000097">
    <property type="protein sequence ID" value="CAF9936991.1"/>
    <property type="molecule type" value="Genomic_DNA"/>
</dbReference>
<keyword evidence="3" id="KW-1185">Reference proteome</keyword>
<name>A0A8H3G6D2_9LECA</name>
<comment type="caution">
    <text evidence="2">The sequence shown here is derived from an EMBL/GenBank/DDBJ whole genome shotgun (WGS) entry which is preliminary data.</text>
</comment>
<organism evidence="2 3">
    <name type="scientific">Heterodermia speciosa</name>
    <dbReference type="NCBI Taxonomy" id="116794"/>
    <lineage>
        <taxon>Eukaryota</taxon>
        <taxon>Fungi</taxon>
        <taxon>Dikarya</taxon>
        <taxon>Ascomycota</taxon>
        <taxon>Pezizomycotina</taxon>
        <taxon>Lecanoromycetes</taxon>
        <taxon>OSLEUM clade</taxon>
        <taxon>Lecanoromycetidae</taxon>
        <taxon>Caliciales</taxon>
        <taxon>Physciaceae</taxon>
        <taxon>Heterodermia</taxon>
    </lineage>
</organism>
<evidence type="ECO:0000313" key="3">
    <source>
        <dbReference type="Proteomes" id="UP000664521"/>
    </source>
</evidence>
<dbReference type="OrthoDB" id="5389929at2759"/>